<keyword evidence="3 5" id="KW-0687">Ribonucleoprotein</keyword>
<dbReference type="GO" id="GO:0005737">
    <property type="term" value="C:cytoplasm"/>
    <property type="evidence" value="ECO:0007669"/>
    <property type="project" value="UniProtKB-ARBA"/>
</dbReference>
<dbReference type="InterPro" id="IPR035987">
    <property type="entry name" value="Ribosomal_uS8_sf"/>
</dbReference>
<protein>
    <recommendedName>
        <fullName evidence="4 5">Small ribosomal subunit protein uS8</fullName>
    </recommendedName>
</protein>
<dbReference type="GO" id="GO:0005840">
    <property type="term" value="C:ribosome"/>
    <property type="evidence" value="ECO:0007669"/>
    <property type="project" value="UniProtKB-KW"/>
</dbReference>
<comment type="similarity">
    <text evidence="1 5 6">Belongs to the universal ribosomal protein uS8 family.</text>
</comment>
<comment type="subunit">
    <text evidence="5">Part of the 30S ribosomal subunit. Contacts proteins S5 and S12.</text>
</comment>
<dbReference type="InterPro" id="IPR000630">
    <property type="entry name" value="Ribosomal_uS8"/>
</dbReference>
<dbReference type="FunFam" id="3.30.1490.10:FF:000001">
    <property type="entry name" value="30S ribosomal protein S8"/>
    <property type="match status" value="1"/>
</dbReference>
<evidence type="ECO:0000256" key="2">
    <source>
        <dbReference type="ARBA" id="ARBA00022980"/>
    </source>
</evidence>
<proteinExistence type="inferred from homology"/>
<name>A0A2M8L352_9BACT</name>
<keyword evidence="2 5" id="KW-0689">Ribosomal protein</keyword>
<dbReference type="GO" id="GO:1990904">
    <property type="term" value="C:ribonucleoprotein complex"/>
    <property type="evidence" value="ECO:0007669"/>
    <property type="project" value="UniProtKB-KW"/>
</dbReference>
<evidence type="ECO:0000313" key="7">
    <source>
        <dbReference type="EMBL" id="PJE67371.1"/>
    </source>
</evidence>
<dbReference type="PANTHER" id="PTHR11758">
    <property type="entry name" value="40S RIBOSOMAL PROTEIN S15A"/>
    <property type="match status" value="1"/>
</dbReference>
<evidence type="ECO:0000313" key="8">
    <source>
        <dbReference type="Proteomes" id="UP000231474"/>
    </source>
</evidence>
<evidence type="ECO:0000256" key="4">
    <source>
        <dbReference type="ARBA" id="ARBA00035258"/>
    </source>
</evidence>
<dbReference type="Gene3D" id="3.30.1370.30">
    <property type="match status" value="1"/>
</dbReference>
<dbReference type="NCBIfam" id="NF001109">
    <property type="entry name" value="PRK00136.1"/>
    <property type="match status" value="1"/>
</dbReference>
<dbReference type="Proteomes" id="UP000231474">
    <property type="component" value="Unassembled WGS sequence"/>
</dbReference>
<dbReference type="Pfam" id="PF00410">
    <property type="entry name" value="Ribosomal_S8"/>
    <property type="match status" value="1"/>
</dbReference>
<dbReference type="GO" id="GO:0019843">
    <property type="term" value="F:rRNA binding"/>
    <property type="evidence" value="ECO:0007669"/>
    <property type="project" value="UniProtKB-UniRule"/>
</dbReference>
<evidence type="ECO:0000256" key="3">
    <source>
        <dbReference type="ARBA" id="ARBA00023274"/>
    </source>
</evidence>
<evidence type="ECO:0000256" key="5">
    <source>
        <dbReference type="HAMAP-Rule" id="MF_01302"/>
    </source>
</evidence>
<dbReference type="EMBL" id="PFEK01000055">
    <property type="protein sequence ID" value="PJE67371.1"/>
    <property type="molecule type" value="Genomic_DNA"/>
</dbReference>
<dbReference type="PROSITE" id="PS00053">
    <property type="entry name" value="RIBOSOMAL_S8"/>
    <property type="match status" value="1"/>
</dbReference>
<dbReference type="InterPro" id="IPR047863">
    <property type="entry name" value="Ribosomal_uS8_CS"/>
</dbReference>
<comment type="caution">
    <text evidence="7">The sequence shown here is derived from an EMBL/GenBank/DDBJ whole genome shotgun (WGS) entry which is preliminary data.</text>
</comment>
<dbReference type="SUPFAM" id="SSF56047">
    <property type="entry name" value="Ribosomal protein S8"/>
    <property type="match status" value="1"/>
</dbReference>
<evidence type="ECO:0000256" key="1">
    <source>
        <dbReference type="ARBA" id="ARBA00006471"/>
    </source>
</evidence>
<sequence>MTDRVSDMLIRIKNAYLARGKIVELPYFSLGEKLAKILVREGFLAKVEVEKPKEKKFKILNIELAYKNKKPAMAGVKIISKPGIRVYLKAKKLKELSKGLGISIISTSLGLVTDKEARKKNLGGEVICKIW</sequence>
<reference evidence="8" key="1">
    <citation type="submission" date="2017-09" db="EMBL/GenBank/DDBJ databases">
        <title>Depth-based differentiation of microbial function through sediment-hosted aquifers and enrichment of novel symbionts in the deep terrestrial subsurface.</title>
        <authorList>
            <person name="Probst A.J."/>
            <person name="Ladd B."/>
            <person name="Jarett J.K."/>
            <person name="Geller-Mcgrath D.E."/>
            <person name="Sieber C.M.K."/>
            <person name="Emerson J.B."/>
            <person name="Anantharaman K."/>
            <person name="Thomas B.C."/>
            <person name="Malmstrom R."/>
            <person name="Stieglmeier M."/>
            <person name="Klingl A."/>
            <person name="Woyke T."/>
            <person name="Ryan C.M."/>
            <person name="Banfield J.F."/>
        </authorList>
    </citation>
    <scope>NUCLEOTIDE SEQUENCE [LARGE SCALE GENOMIC DNA]</scope>
</reference>
<keyword evidence="5" id="KW-0694">RNA-binding</keyword>
<dbReference type="GO" id="GO:0003735">
    <property type="term" value="F:structural constituent of ribosome"/>
    <property type="evidence" value="ECO:0007669"/>
    <property type="project" value="InterPro"/>
</dbReference>
<organism evidence="7 8">
    <name type="scientific">Candidatus Shapirobacteria bacterium CG10_big_fil_rev_8_21_14_0_10_40_9</name>
    <dbReference type="NCBI Taxonomy" id="1974888"/>
    <lineage>
        <taxon>Bacteria</taxon>
        <taxon>Candidatus Shapironibacteriota</taxon>
    </lineage>
</organism>
<gene>
    <name evidence="5" type="primary">rpsH</name>
    <name evidence="7" type="ORF">COU95_02860</name>
</gene>
<keyword evidence="5" id="KW-0699">rRNA-binding</keyword>
<evidence type="ECO:0000256" key="6">
    <source>
        <dbReference type="RuleBase" id="RU003660"/>
    </source>
</evidence>
<accession>A0A2M8L352</accession>
<dbReference type="Gene3D" id="3.30.1490.10">
    <property type="match status" value="1"/>
</dbReference>
<dbReference type="AlphaFoldDB" id="A0A2M8L352"/>
<dbReference type="HAMAP" id="MF_01302_B">
    <property type="entry name" value="Ribosomal_uS8_B"/>
    <property type="match status" value="1"/>
</dbReference>
<comment type="function">
    <text evidence="5">One of the primary rRNA binding proteins, it binds directly to 16S rRNA central domain where it helps coordinate assembly of the platform of the 30S subunit.</text>
</comment>
<dbReference type="GO" id="GO:0006412">
    <property type="term" value="P:translation"/>
    <property type="evidence" value="ECO:0007669"/>
    <property type="project" value="UniProtKB-UniRule"/>
</dbReference>